<name>A0A1H9MG16_9PSEU</name>
<dbReference type="RefSeq" id="WP_177229816.1">
    <property type="nucleotide sequence ID" value="NZ_FOFV01000007.1"/>
</dbReference>
<feature type="compositionally biased region" description="Basic and acidic residues" evidence="1">
    <location>
        <begin position="186"/>
        <end position="200"/>
    </location>
</feature>
<protein>
    <submittedName>
        <fullName evidence="2">tRNA A37 threonylcarbamoyladenosine synthetase subunit TsaC/SUA5/YrdC</fullName>
    </submittedName>
</protein>
<reference evidence="3" key="1">
    <citation type="submission" date="2016-10" db="EMBL/GenBank/DDBJ databases">
        <authorList>
            <person name="Varghese N."/>
            <person name="Submissions S."/>
        </authorList>
    </citation>
    <scope>NUCLEOTIDE SEQUENCE [LARGE SCALE GENOMIC DNA]</scope>
    <source>
        <strain evidence="3">DSM 44437</strain>
    </source>
</reference>
<proteinExistence type="predicted"/>
<keyword evidence="3" id="KW-1185">Reference proteome</keyword>
<evidence type="ECO:0000256" key="1">
    <source>
        <dbReference type="SAM" id="MobiDB-lite"/>
    </source>
</evidence>
<sequence>MMVDIEGARAALGRGEAVVLPNPAPLTHVVTATTPAAVNAAKGRPAGQAVAVWAHSPGVLTEILSATTLERPAAALARRLLGDEHVTLLVPLPPGAPGWLAPATRDSWALLFGARWTPVRTVLDPFPLLYVSSANRTGSPPAATTTDALGMFPHGTPVLDLAVHGRAEPARRATTTLRLHPAGGLDLHRRGAQDHPHRDTTAYLDHLRSRYSRP</sequence>
<dbReference type="Proteomes" id="UP000199503">
    <property type="component" value="Unassembled WGS sequence"/>
</dbReference>
<accession>A0A1H9MG16</accession>
<dbReference type="STRING" id="65499.SAMN04488000_10713"/>
<dbReference type="SUPFAM" id="SSF55821">
    <property type="entry name" value="YrdC/RibB"/>
    <property type="match status" value="1"/>
</dbReference>
<dbReference type="InterPro" id="IPR017945">
    <property type="entry name" value="DHBP_synth_RibB-like_a/b_dom"/>
</dbReference>
<dbReference type="AlphaFoldDB" id="A0A1H9MG16"/>
<evidence type="ECO:0000313" key="3">
    <source>
        <dbReference type="Proteomes" id="UP000199503"/>
    </source>
</evidence>
<feature type="region of interest" description="Disordered" evidence="1">
    <location>
        <begin position="178"/>
        <end position="200"/>
    </location>
</feature>
<organism evidence="2 3">
    <name type="scientific">Lentzea albida</name>
    <dbReference type="NCBI Taxonomy" id="65499"/>
    <lineage>
        <taxon>Bacteria</taxon>
        <taxon>Bacillati</taxon>
        <taxon>Actinomycetota</taxon>
        <taxon>Actinomycetes</taxon>
        <taxon>Pseudonocardiales</taxon>
        <taxon>Pseudonocardiaceae</taxon>
        <taxon>Lentzea</taxon>
    </lineage>
</organism>
<evidence type="ECO:0000313" key="2">
    <source>
        <dbReference type="EMBL" id="SER22449.1"/>
    </source>
</evidence>
<dbReference type="Gene3D" id="3.90.870.10">
    <property type="entry name" value="DHBP synthase"/>
    <property type="match status" value="1"/>
</dbReference>
<gene>
    <name evidence="2" type="ORF">SAMN04488000_10713</name>
</gene>
<dbReference type="EMBL" id="FOFV01000007">
    <property type="protein sequence ID" value="SER22449.1"/>
    <property type="molecule type" value="Genomic_DNA"/>
</dbReference>